<organism evidence="2">
    <name type="scientific">Arundo donax</name>
    <name type="common">Giant reed</name>
    <name type="synonym">Donax arundinaceus</name>
    <dbReference type="NCBI Taxonomy" id="35708"/>
    <lineage>
        <taxon>Eukaryota</taxon>
        <taxon>Viridiplantae</taxon>
        <taxon>Streptophyta</taxon>
        <taxon>Embryophyta</taxon>
        <taxon>Tracheophyta</taxon>
        <taxon>Spermatophyta</taxon>
        <taxon>Magnoliopsida</taxon>
        <taxon>Liliopsida</taxon>
        <taxon>Poales</taxon>
        <taxon>Poaceae</taxon>
        <taxon>PACMAD clade</taxon>
        <taxon>Arundinoideae</taxon>
        <taxon>Arundineae</taxon>
        <taxon>Arundo</taxon>
    </lineage>
</organism>
<name>A0A0A9EBH6_ARUDO</name>
<evidence type="ECO:0000256" key="1">
    <source>
        <dbReference type="SAM" id="Phobius"/>
    </source>
</evidence>
<sequence>MVCTSSSYVFSMINFYFISYFSLPHHLS</sequence>
<keyword evidence="1" id="KW-0472">Membrane</keyword>
<feature type="transmembrane region" description="Helical" evidence="1">
    <location>
        <begin position="6"/>
        <end position="23"/>
    </location>
</feature>
<accession>A0A0A9EBH6</accession>
<dbReference type="EMBL" id="GBRH01200489">
    <property type="protein sequence ID" value="JAD97406.1"/>
    <property type="molecule type" value="Transcribed_RNA"/>
</dbReference>
<proteinExistence type="predicted"/>
<keyword evidence="1" id="KW-1133">Transmembrane helix</keyword>
<protein>
    <submittedName>
        <fullName evidence="2">Uncharacterized protein</fullName>
    </submittedName>
</protein>
<reference evidence="2" key="2">
    <citation type="journal article" date="2015" name="Data Brief">
        <title>Shoot transcriptome of the giant reed, Arundo donax.</title>
        <authorList>
            <person name="Barrero R.A."/>
            <person name="Guerrero F.D."/>
            <person name="Moolhuijzen P."/>
            <person name="Goolsby J.A."/>
            <person name="Tidwell J."/>
            <person name="Bellgard S.E."/>
            <person name="Bellgard M.I."/>
        </authorList>
    </citation>
    <scope>NUCLEOTIDE SEQUENCE</scope>
    <source>
        <tissue evidence="2">Shoot tissue taken approximately 20 cm above the soil surface</tissue>
    </source>
</reference>
<dbReference type="AlphaFoldDB" id="A0A0A9EBH6"/>
<evidence type="ECO:0000313" key="2">
    <source>
        <dbReference type="EMBL" id="JAD97406.1"/>
    </source>
</evidence>
<reference evidence="2" key="1">
    <citation type="submission" date="2014-09" db="EMBL/GenBank/DDBJ databases">
        <authorList>
            <person name="Magalhaes I.L.F."/>
            <person name="Oliveira U."/>
            <person name="Santos F.R."/>
            <person name="Vidigal T.H.D.A."/>
            <person name="Brescovit A.D."/>
            <person name="Santos A.J."/>
        </authorList>
    </citation>
    <scope>NUCLEOTIDE SEQUENCE</scope>
    <source>
        <tissue evidence="2">Shoot tissue taken approximately 20 cm above the soil surface</tissue>
    </source>
</reference>
<keyword evidence="1" id="KW-0812">Transmembrane</keyword>